<comment type="caution">
    <text evidence="1">The sequence shown here is derived from an EMBL/GenBank/DDBJ whole genome shotgun (WGS) entry which is preliminary data.</text>
</comment>
<gene>
    <name evidence="1" type="ORF">H7F21_16400</name>
</gene>
<dbReference type="EMBL" id="JACLCP010000006">
    <property type="protein sequence ID" value="MBC2846689.1"/>
    <property type="molecule type" value="Genomic_DNA"/>
</dbReference>
<proteinExistence type="predicted"/>
<name>A0A842IX49_9FLAO</name>
<evidence type="ECO:0000313" key="2">
    <source>
        <dbReference type="Proteomes" id="UP000533900"/>
    </source>
</evidence>
<protein>
    <submittedName>
        <fullName evidence="1">Uncharacterized protein</fullName>
    </submittedName>
</protein>
<accession>A0A842IX49</accession>
<dbReference type="Proteomes" id="UP000533900">
    <property type="component" value="Unassembled WGS sequence"/>
</dbReference>
<organism evidence="1 2">
    <name type="scientific">Winogradskyella flava</name>
    <dbReference type="NCBI Taxonomy" id="1884876"/>
    <lineage>
        <taxon>Bacteria</taxon>
        <taxon>Pseudomonadati</taxon>
        <taxon>Bacteroidota</taxon>
        <taxon>Flavobacteriia</taxon>
        <taxon>Flavobacteriales</taxon>
        <taxon>Flavobacteriaceae</taxon>
        <taxon>Winogradskyella</taxon>
    </lineage>
</organism>
<sequence>MKRILIVLVFTISSHNVLLSQDSSKFVKYPDNIDNPLTTEEKGMIIDAYGEQAANKYIFNIPQRLKNTKHILRNRFEIVEIKNKDLSKLKKLSDVPLFNVYKKNKRDKVVDIKNFNPLKYQFHFYSKEAEYVRIDDTSYVIIIKSQFQ</sequence>
<dbReference type="RefSeq" id="WP_185790394.1">
    <property type="nucleotide sequence ID" value="NZ_JACLCP010000006.1"/>
</dbReference>
<evidence type="ECO:0000313" key="1">
    <source>
        <dbReference type="EMBL" id="MBC2846689.1"/>
    </source>
</evidence>
<reference evidence="1" key="1">
    <citation type="submission" date="2020-08" db="EMBL/GenBank/DDBJ databases">
        <title>Winogradskyella ouciana sp. nov., isolated from the hadal seawater of the Mariana Trench.</title>
        <authorList>
            <person name="He X."/>
        </authorList>
    </citation>
    <scope>NUCLEOTIDE SEQUENCE [LARGE SCALE GENOMIC DNA]</scope>
    <source>
        <strain evidence="1">KCTC 52348</strain>
    </source>
</reference>
<dbReference type="AlphaFoldDB" id="A0A842IX49"/>
<keyword evidence="2" id="KW-1185">Reference proteome</keyword>